<keyword evidence="3" id="KW-1185">Reference proteome</keyword>
<dbReference type="SUPFAM" id="SSF53067">
    <property type="entry name" value="Actin-like ATPase domain"/>
    <property type="match status" value="1"/>
</dbReference>
<reference evidence="3" key="1">
    <citation type="submission" date="2016-10" db="EMBL/GenBank/DDBJ databases">
        <authorList>
            <person name="Varghese N."/>
            <person name="Submissions S."/>
        </authorList>
    </citation>
    <scope>NUCLEOTIDE SEQUENCE [LARGE SCALE GENOMIC DNA]</scope>
    <source>
        <strain evidence="3">DSM 23256</strain>
    </source>
</reference>
<dbReference type="Gene3D" id="3.30.420.40">
    <property type="match status" value="2"/>
</dbReference>
<sequence length="337" mass="36092">MELCFNPAAGYVIGVEIRRHETTIGIADLSGRCEKVTSTAIDMSEPDQGLSCLIPVIKKILNDRDYARYRFLGLGIAFPGLINREGTVRRAVNLGPAWQGYPLRERLAAALPLPVLVENNANAAVIAERWAGAGRGVSDLVYINLGEGISAGILCHDTLLQGYQGYAGEIGHIVVQPGGQLCNCGNRGCLETVCAIPALIERANREIPLLDWAEPLKRHWQEQGVLTIDHLLAYAGDPASYAGQLMWGVGRKVGIAAANIINLYNPQALIIGGKLAKAGDVLMKGIMETVAANAFPEMAQATYIGWSAFGERAGLYGACALALRLVFASPDSPLWEA</sequence>
<dbReference type="InterPro" id="IPR000600">
    <property type="entry name" value="ROK"/>
</dbReference>
<comment type="similarity">
    <text evidence="1">Belongs to the ROK (NagC/XylR) family.</text>
</comment>
<dbReference type="AlphaFoldDB" id="A0A1G7P8K9"/>
<proteinExistence type="inferred from homology"/>
<protein>
    <submittedName>
        <fullName evidence="2">ROK family protein (Putative glucokinase)</fullName>
    </submittedName>
</protein>
<keyword evidence="2" id="KW-0418">Kinase</keyword>
<evidence type="ECO:0000313" key="3">
    <source>
        <dbReference type="Proteomes" id="UP000243333"/>
    </source>
</evidence>
<keyword evidence="2" id="KW-0808">Transferase</keyword>
<accession>A0A1G7P8K9</accession>
<evidence type="ECO:0000256" key="1">
    <source>
        <dbReference type="ARBA" id="ARBA00006479"/>
    </source>
</evidence>
<dbReference type="PANTHER" id="PTHR18964">
    <property type="entry name" value="ROK (REPRESSOR, ORF, KINASE) FAMILY"/>
    <property type="match status" value="1"/>
</dbReference>
<gene>
    <name evidence="2" type="ORF">SAMN05660235_02875</name>
</gene>
<dbReference type="CDD" id="cd24076">
    <property type="entry name" value="ASKHA_ATPase_ROK_BsXylR-like"/>
    <property type="match status" value="1"/>
</dbReference>
<dbReference type="GO" id="GO:0016301">
    <property type="term" value="F:kinase activity"/>
    <property type="evidence" value="ECO:0007669"/>
    <property type="project" value="UniProtKB-KW"/>
</dbReference>
<dbReference type="RefSeq" id="WP_093692029.1">
    <property type="nucleotide sequence ID" value="NZ_FNBU01000033.1"/>
</dbReference>
<dbReference type="Pfam" id="PF00480">
    <property type="entry name" value="ROK"/>
    <property type="match status" value="1"/>
</dbReference>
<organism evidence="2 3">
    <name type="scientific">Sporolituus thermophilus DSM 23256</name>
    <dbReference type="NCBI Taxonomy" id="1123285"/>
    <lineage>
        <taxon>Bacteria</taxon>
        <taxon>Bacillati</taxon>
        <taxon>Bacillota</taxon>
        <taxon>Negativicutes</taxon>
        <taxon>Selenomonadales</taxon>
        <taxon>Sporomusaceae</taxon>
        <taxon>Sporolituus</taxon>
    </lineage>
</organism>
<dbReference type="Proteomes" id="UP000243333">
    <property type="component" value="Unassembled WGS sequence"/>
</dbReference>
<evidence type="ECO:0000313" key="2">
    <source>
        <dbReference type="EMBL" id="SDF82655.1"/>
    </source>
</evidence>
<dbReference type="STRING" id="1123285.SAMN05660235_02875"/>
<dbReference type="InterPro" id="IPR043129">
    <property type="entry name" value="ATPase_NBD"/>
</dbReference>
<dbReference type="EMBL" id="FNBU01000033">
    <property type="protein sequence ID" value="SDF82655.1"/>
    <property type="molecule type" value="Genomic_DNA"/>
</dbReference>
<dbReference type="PANTHER" id="PTHR18964:SF149">
    <property type="entry name" value="BIFUNCTIONAL UDP-N-ACETYLGLUCOSAMINE 2-EPIMERASE_N-ACETYLMANNOSAMINE KINASE"/>
    <property type="match status" value="1"/>
</dbReference>
<name>A0A1G7P8K9_9FIRM</name>
<dbReference type="OrthoDB" id="9810372at2"/>